<feature type="region of interest" description="Disordered" evidence="1">
    <location>
        <begin position="65"/>
        <end position="85"/>
    </location>
</feature>
<organism evidence="2 3">
    <name type="scientific">Conger conger</name>
    <name type="common">Conger eel</name>
    <name type="synonym">Muraena conger</name>
    <dbReference type="NCBI Taxonomy" id="82655"/>
    <lineage>
        <taxon>Eukaryota</taxon>
        <taxon>Metazoa</taxon>
        <taxon>Chordata</taxon>
        <taxon>Craniata</taxon>
        <taxon>Vertebrata</taxon>
        <taxon>Euteleostomi</taxon>
        <taxon>Actinopterygii</taxon>
        <taxon>Neopterygii</taxon>
        <taxon>Teleostei</taxon>
        <taxon>Anguilliformes</taxon>
        <taxon>Congridae</taxon>
        <taxon>Conger</taxon>
    </lineage>
</organism>
<evidence type="ECO:0000313" key="2">
    <source>
        <dbReference type="EMBL" id="KAJ8250795.1"/>
    </source>
</evidence>
<evidence type="ECO:0000313" key="3">
    <source>
        <dbReference type="Proteomes" id="UP001152803"/>
    </source>
</evidence>
<evidence type="ECO:0000256" key="1">
    <source>
        <dbReference type="SAM" id="MobiDB-lite"/>
    </source>
</evidence>
<gene>
    <name evidence="2" type="ORF">COCON_G00227170</name>
</gene>
<proteinExistence type="predicted"/>
<comment type="caution">
    <text evidence="2">The sequence shown here is derived from an EMBL/GenBank/DDBJ whole genome shotgun (WGS) entry which is preliminary data.</text>
</comment>
<dbReference type="AlphaFoldDB" id="A0A9Q1CWS4"/>
<sequence>MQPPSLWSEQEPDCGRGECDRVVLRLLSLLLPPIRACPVCVSYALPLFCRCGGCKVPQAVPEQDRGTPQLLNTAPPHPTLARRSGFHRKKSDLPAVGLKPFYIWSTEMV</sequence>
<accession>A0A9Q1CWS4</accession>
<dbReference type="Proteomes" id="UP001152803">
    <property type="component" value="Unassembled WGS sequence"/>
</dbReference>
<dbReference type="EMBL" id="JAFJMO010000018">
    <property type="protein sequence ID" value="KAJ8250795.1"/>
    <property type="molecule type" value="Genomic_DNA"/>
</dbReference>
<name>A0A9Q1CWS4_CONCO</name>
<protein>
    <submittedName>
        <fullName evidence="2">Uncharacterized protein</fullName>
    </submittedName>
</protein>
<keyword evidence="3" id="KW-1185">Reference proteome</keyword>
<reference evidence="2" key="1">
    <citation type="journal article" date="2023" name="Science">
        <title>Genome structures resolve the early diversification of teleost fishes.</title>
        <authorList>
            <person name="Parey E."/>
            <person name="Louis A."/>
            <person name="Montfort J."/>
            <person name="Bouchez O."/>
            <person name="Roques C."/>
            <person name="Iampietro C."/>
            <person name="Lluch J."/>
            <person name="Castinel A."/>
            <person name="Donnadieu C."/>
            <person name="Desvignes T."/>
            <person name="Floi Bucao C."/>
            <person name="Jouanno E."/>
            <person name="Wen M."/>
            <person name="Mejri S."/>
            <person name="Dirks R."/>
            <person name="Jansen H."/>
            <person name="Henkel C."/>
            <person name="Chen W.J."/>
            <person name="Zahm M."/>
            <person name="Cabau C."/>
            <person name="Klopp C."/>
            <person name="Thompson A.W."/>
            <person name="Robinson-Rechavi M."/>
            <person name="Braasch I."/>
            <person name="Lecointre G."/>
            <person name="Bobe J."/>
            <person name="Postlethwait J.H."/>
            <person name="Berthelot C."/>
            <person name="Roest Crollius H."/>
            <person name="Guiguen Y."/>
        </authorList>
    </citation>
    <scope>NUCLEOTIDE SEQUENCE</scope>
    <source>
        <strain evidence="2">Concon-B</strain>
    </source>
</reference>